<dbReference type="EMBL" id="BMZB01000002">
    <property type="protein sequence ID" value="GGZ33305.1"/>
    <property type="molecule type" value="Genomic_DNA"/>
</dbReference>
<keyword evidence="4" id="KW-1185">Reference proteome</keyword>
<organism evidence="3 4">
    <name type="scientific">Asticcacaulis endophyticus</name>
    <dbReference type="NCBI Taxonomy" id="1395890"/>
    <lineage>
        <taxon>Bacteria</taxon>
        <taxon>Pseudomonadati</taxon>
        <taxon>Pseudomonadota</taxon>
        <taxon>Alphaproteobacteria</taxon>
        <taxon>Caulobacterales</taxon>
        <taxon>Caulobacteraceae</taxon>
        <taxon>Asticcacaulis</taxon>
    </lineage>
</organism>
<dbReference type="PANTHER" id="PTHR30575">
    <property type="entry name" value="PEPTIDASE M20"/>
    <property type="match status" value="1"/>
</dbReference>
<evidence type="ECO:0000313" key="4">
    <source>
        <dbReference type="Proteomes" id="UP000662572"/>
    </source>
</evidence>
<dbReference type="Proteomes" id="UP000662572">
    <property type="component" value="Unassembled WGS sequence"/>
</dbReference>
<protein>
    <submittedName>
        <fullName evidence="3">Aminobenzoyl-glutamate utilization protein B</fullName>
    </submittedName>
</protein>
<evidence type="ECO:0000313" key="3">
    <source>
        <dbReference type="EMBL" id="GGZ33305.1"/>
    </source>
</evidence>
<gene>
    <name evidence="3" type="ORF">GCM10011273_19510</name>
</gene>
<dbReference type="RefSeq" id="WP_189486266.1">
    <property type="nucleotide sequence ID" value="NZ_BMZB01000002.1"/>
</dbReference>
<keyword evidence="1" id="KW-0732">Signal</keyword>
<sequence>MTVSRRFLSALLLATCLTVPSLAHAEASPKLKAAAQAGVKDRTVLAQQMVDSIYSFAEPGFQEYKTSEYVTGILEKNGFTITRGVAGIPTAWTATWGEGGPLIALGSDIDGLLGLSQVPGNPVITPQVPGAPGHGEGHNSGMPLVVVAALAAKDVMVANNIKGRLMIWPGVAEELLATKAFYVRDGVFKGVDVSIFTHVSNDLGTSWGPMLSGMVSVEYSFKGKTSHSAGAPWAGKSALDAVEWMDLAWNMRREHLPVTQRSHYIITNGGSQPNIVPGDASVWYYFRELDFASVRNMYETGNTISEAAAQATGTTVTRKLLGYAAPNYGNKPLAEAAYANMQKVGLPQWSADDQAFAKAVQETNGFKLKPLTTTLSPLSTPEMRAGMNFGGSDDIGDVMWTVPTITIFYPSNVPNTIGHNVTAAMAMATPIAHKGVVNGAEVLAMTIMDIVTTPSLVKEAKAFQQNVQFKDVKYDPVLTAEDTPAIHLNKETMERLRPQMEAFYYNPSKYSSYLEQLGVKYPAVAVPPAAKSGQ</sequence>
<dbReference type="AlphaFoldDB" id="A0A918Q4B6"/>
<name>A0A918Q4B6_9CAUL</name>
<dbReference type="InterPro" id="IPR011650">
    <property type="entry name" value="Peptidase_M20_dimer"/>
</dbReference>
<dbReference type="SUPFAM" id="SSF55031">
    <property type="entry name" value="Bacterial exopeptidase dimerisation domain"/>
    <property type="match status" value="1"/>
</dbReference>
<evidence type="ECO:0000256" key="1">
    <source>
        <dbReference type="SAM" id="SignalP"/>
    </source>
</evidence>
<accession>A0A918Q4B6</accession>
<dbReference type="Gene3D" id="3.40.630.10">
    <property type="entry name" value="Zn peptidases"/>
    <property type="match status" value="1"/>
</dbReference>
<feature type="domain" description="Peptidase M20 dimerisation" evidence="2">
    <location>
        <begin position="212"/>
        <end position="295"/>
    </location>
</feature>
<dbReference type="SUPFAM" id="SSF53187">
    <property type="entry name" value="Zn-dependent exopeptidases"/>
    <property type="match status" value="1"/>
</dbReference>
<comment type="caution">
    <text evidence="3">The sequence shown here is derived from an EMBL/GenBank/DDBJ whole genome shotgun (WGS) entry which is preliminary data.</text>
</comment>
<dbReference type="PANTHER" id="PTHR30575:SF0">
    <property type="entry name" value="XAA-ARG DIPEPTIDASE"/>
    <property type="match status" value="1"/>
</dbReference>
<feature type="signal peptide" evidence="1">
    <location>
        <begin position="1"/>
        <end position="25"/>
    </location>
</feature>
<proteinExistence type="predicted"/>
<dbReference type="Gene3D" id="3.30.70.360">
    <property type="match status" value="1"/>
</dbReference>
<dbReference type="InterPro" id="IPR036264">
    <property type="entry name" value="Bact_exopeptidase_dim_dom"/>
</dbReference>
<reference evidence="3" key="1">
    <citation type="journal article" date="2014" name="Int. J. Syst. Evol. Microbiol.">
        <title>Complete genome sequence of Corynebacterium casei LMG S-19264T (=DSM 44701T), isolated from a smear-ripened cheese.</title>
        <authorList>
            <consortium name="US DOE Joint Genome Institute (JGI-PGF)"/>
            <person name="Walter F."/>
            <person name="Albersmeier A."/>
            <person name="Kalinowski J."/>
            <person name="Ruckert C."/>
        </authorList>
    </citation>
    <scope>NUCLEOTIDE SEQUENCE</scope>
    <source>
        <strain evidence="3">KCTC 32296</strain>
    </source>
</reference>
<dbReference type="InterPro" id="IPR017439">
    <property type="entry name" value="Amidohydrolase"/>
</dbReference>
<dbReference type="GO" id="GO:0071713">
    <property type="term" value="F:para-aminobenzoyl-glutamate hydrolase activity"/>
    <property type="evidence" value="ECO:0007669"/>
    <property type="project" value="TreeGrafter"/>
</dbReference>
<dbReference type="GO" id="GO:0016805">
    <property type="term" value="F:dipeptidase activity"/>
    <property type="evidence" value="ECO:0007669"/>
    <property type="project" value="TreeGrafter"/>
</dbReference>
<dbReference type="InterPro" id="IPR052030">
    <property type="entry name" value="Peptidase_M20/M20A_hydrolases"/>
</dbReference>
<dbReference type="NCBIfam" id="TIGR01891">
    <property type="entry name" value="amidohydrolases"/>
    <property type="match status" value="1"/>
</dbReference>
<dbReference type="GO" id="GO:0046657">
    <property type="term" value="P:folic acid catabolic process"/>
    <property type="evidence" value="ECO:0007669"/>
    <property type="project" value="TreeGrafter"/>
</dbReference>
<dbReference type="Pfam" id="PF07687">
    <property type="entry name" value="M20_dimer"/>
    <property type="match status" value="1"/>
</dbReference>
<reference evidence="3" key="2">
    <citation type="submission" date="2020-09" db="EMBL/GenBank/DDBJ databases">
        <authorList>
            <person name="Sun Q."/>
            <person name="Kim S."/>
        </authorList>
    </citation>
    <scope>NUCLEOTIDE SEQUENCE</scope>
    <source>
        <strain evidence="3">KCTC 32296</strain>
    </source>
</reference>
<dbReference type="GO" id="GO:0005737">
    <property type="term" value="C:cytoplasm"/>
    <property type="evidence" value="ECO:0007669"/>
    <property type="project" value="TreeGrafter"/>
</dbReference>
<evidence type="ECO:0000259" key="2">
    <source>
        <dbReference type="Pfam" id="PF07687"/>
    </source>
</evidence>
<feature type="chain" id="PRO_5036950723" evidence="1">
    <location>
        <begin position="26"/>
        <end position="534"/>
    </location>
</feature>